<dbReference type="InterPro" id="IPR003679">
    <property type="entry name" value="Amioglycoside_AcTrfase"/>
</dbReference>
<dbReference type="Pfam" id="PF02522">
    <property type="entry name" value="Antibiotic_NAT"/>
    <property type="match status" value="1"/>
</dbReference>
<accession>A0A7C9NC64</accession>
<evidence type="ECO:0000256" key="4">
    <source>
        <dbReference type="RuleBase" id="RU365031"/>
    </source>
</evidence>
<protein>
    <recommendedName>
        <fullName evidence="4">Aminoglycoside N(3)-acetyltransferase</fullName>
        <ecNumber evidence="4">2.3.1.-</ecNumber>
    </recommendedName>
</protein>
<keyword evidence="3 4" id="KW-0012">Acyltransferase</keyword>
<gene>
    <name evidence="5" type="ORF">GT755_04045</name>
</gene>
<dbReference type="GO" id="GO:0046353">
    <property type="term" value="F:aminoglycoside 3-N-acetyltransferase activity"/>
    <property type="evidence" value="ECO:0007669"/>
    <property type="project" value="UniProtKB-EC"/>
</dbReference>
<evidence type="ECO:0000313" key="6">
    <source>
        <dbReference type="Proteomes" id="UP000479526"/>
    </source>
</evidence>
<dbReference type="PANTHER" id="PTHR11104">
    <property type="entry name" value="AMINOGLYCOSIDE N3-ACETYLTRANSFERASE"/>
    <property type="match status" value="1"/>
</dbReference>
<comment type="catalytic activity">
    <reaction evidence="4">
        <text>a 2-deoxystreptamine antibiotic + acetyl-CoA = an N(3)-acetyl-2-deoxystreptamine antibiotic + CoA + H(+)</text>
        <dbReference type="Rhea" id="RHEA:12665"/>
        <dbReference type="ChEBI" id="CHEBI:15378"/>
        <dbReference type="ChEBI" id="CHEBI:57287"/>
        <dbReference type="ChEBI" id="CHEBI:57288"/>
        <dbReference type="ChEBI" id="CHEBI:57921"/>
        <dbReference type="ChEBI" id="CHEBI:77452"/>
        <dbReference type="EC" id="2.3.1.81"/>
    </reaction>
</comment>
<reference evidence="5 6" key="1">
    <citation type="submission" date="2020-01" db="EMBL/GenBank/DDBJ databases">
        <title>Herbidospora sp. NEAU-GS84 nov., a novel actinomycete isolated from soil.</title>
        <authorList>
            <person name="Han L."/>
        </authorList>
    </citation>
    <scope>NUCLEOTIDE SEQUENCE [LARGE SCALE GENOMIC DNA]</scope>
    <source>
        <strain evidence="5 6">NEAU-GS84</strain>
    </source>
</reference>
<evidence type="ECO:0000256" key="1">
    <source>
        <dbReference type="ARBA" id="ARBA00006383"/>
    </source>
</evidence>
<sequence>MVHSSMRSIGWVEGGAPSVVTALTGVLGPEGTLVVPVFTTANSDTSPWYRAATEGMSEEEARRFRDEMPPFDPATTPSTAMGAVAETVRLSPGAVRSAHPQTSYAAIGPLAGKLVSGHDLECHHGEDSPLARLYDIGGHVLLMGVGFDRCTVFHLAEYRYLHPHTPTRLYRCVVRDGDGRKWWEFTDVVLDDSDFAQLGADFAATGNVRRGMVGGAHCHFFPVRQAVDFAVDWMRRERKSAN</sequence>
<proteinExistence type="inferred from homology"/>
<organism evidence="5 6">
    <name type="scientific">Herbidospora solisilvae</name>
    <dbReference type="NCBI Taxonomy" id="2696284"/>
    <lineage>
        <taxon>Bacteria</taxon>
        <taxon>Bacillati</taxon>
        <taxon>Actinomycetota</taxon>
        <taxon>Actinomycetes</taxon>
        <taxon>Streptosporangiales</taxon>
        <taxon>Streptosporangiaceae</taxon>
        <taxon>Herbidospora</taxon>
    </lineage>
</organism>
<keyword evidence="4" id="KW-0046">Antibiotic resistance</keyword>
<dbReference type="SUPFAM" id="SSF110710">
    <property type="entry name" value="TTHA0583/YokD-like"/>
    <property type="match status" value="1"/>
</dbReference>
<evidence type="ECO:0000313" key="5">
    <source>
        <dbReference type="EMBL" id="NAS20855.1"/>
    </source>
</evidence>
<dbReference type="AlphaFoldDB" id="A0A7C9NC64"/>
<dbReference type="EMBL" id="WXEW01000001">
    <property type="protein sequence ID" value="NAS20855.1"/>
    <property type="molecule type" value="Genomic_DNA"/>
</dbReference>
<evidence type="ECO:0000256" key="2">
    <source>
        <dbReference type="ARBA" id="ARBA00022679"/>
    </source>
</evidence>
<keyword evidence="2 4" id="KW-0808">Transferase</keyword>
<dbReference type="InterPro" id="IPR028345">
    <property type="entry name" value="Antibiotic_NAT-like"/>
</dbReference>
<dbReference type="GO" id="GO:0046677">
    <property type="term" value="P:response to antibiotic"/>
    <property type="evidence" value="ECO:0007669"/>
    <property type="project" value="UniProtKB-KW"/>
</dbReference>
<dbReference type="PANTHER" id="PTHR11104:SF0">
    <property type="entry name" value="SPBETA PROPHAGE-DERIVED AMINOGLYCOSIDE N(3')-ACETYLTRANSFERASE-LIKE PROTEIN YOKD"/>
    <property type="match status" value="1"/>
</dbReference>
<name>A0A7C9NC64_9ACTN</name>
<evidence type="ECO:0000256" key="3">
    <source>
        <dbReference type="ARBA" id="ARBA00023315"/>
    </source>
</evidence>
<comment type="caution">
    <text evidence="5">The sequence shown here is derived from an EMBL/GenBank/DDBJ whole genome shotgun (WGS) entry which is preliminary data.</text>
</comment>
<dbReference type="EC" id="2.3.1.-" evidence="4"/>
<keyword evidence="6" id="KW-1185">Reference proteome</keyword>
<dbReference type="Proteomes" id="UP000479526">
    <property type="component" value="Unassembled WGS sequence"/>
</dbReference>
<comment type="similarity">
    <text evidence="1 4">Belongs to the antibiotic N-acetyltransferase family.</text>
</comment>